<protein>
    <submittedName>
        <fullName evidence="2">Uncharacterized protein</fullName>
    </submittedName>
</protein>
<keyword evidence="3" id="KW-1185">Reference proteome</keyword>
<gene>
    <name evidence="2" type="ORF">EV420DRAFT_529667</name>
</gene>
<comment type="caution">
    <text evidence="2">The sequence shown here is derived from an EMBL/GenBank/DDBJ whole genome shotgun (WGS) entry which is preliminary data.</text>
</comment>
<proteinExistence type="predicted"/>
<feature type="coiled-coil region" evidence="1">
    <location>
        <begin position="52"/>
        <end position="86"/>
    </location>
</feature>
<accession>A0AA39J0Y2</accession>
<dbReference type="GeneID" id="85366032"/>
<evidence type="ECO:0000313" key="2">
    <source>
        <dbReference type="EMBL" id="KAK0433485.1"/>
    </source>
</evidence>
<reference evidence="2" key="1">
    <citation type="submission" date="2023-06" db="EMBL/GenBank/DDBJ databases">
        <authorList>
            <consortium name="Lawrence Berkeley National Laboratory"/>
            <person name="Ahrendt S."/>
            <person name="Sahu N."/>
            <person name="Indic B."/>
            <person name="Wong-Bajracharya J."/>
            <person name="Merenyi Z."/>
            <person name="Ke H.-M."/>
            <person name="Monk M."/>
            <person name="Kocsube S."/>
            <person name="Drula E."/>
            <person name="Lipzen A."/>
            <person name="Balint B."/>
            <person name="Henrissat B."/>
            <person name="Andreopoulos B."/>
            <person name="Martin F.M."/>
            <person name="Harder C.B."/>
            <person name="Rigling D."/>
            <person name="Ford K.L."/>
            <person name="Foster G.D."/>
            <person name="Pangilinan J."/>
            <person name="Papanicolaou A."/>
            <person name="Barry K."/>
            <person name="LaButti K."/>
            <person name="Viragh M."/>
            <person name="Koriabine M."/>
            <person name="Yan M."/>
            <person name="Riley R."/>
            <person name="Champramary S."/>
            <person name="Plett K.L."/>
            <person name="Tsai I.J."/>
            <person name="Slot J."/>
            <person name="Sipos G."/>
            <person name="Plett J."/>
            <person name="Nagy L.G."/>
            <person name="Grigoriev I.V."/>
        </authorList>
    </citation>
    <scope>NUCLEOTIDE SEQUENCE</scope>
    <source>
        <strain evidence="2">CCBAS 213</strain>
    </source>
</reference>
<evidence type="ECO:0000256" key="1">
    <source>
        <dbReference type="SAM" id="Coils"/>
    </source>
</evidence>
<dbReference type="Proteomes" id="UP001175211">
    <property type="component" value="Unassembled WGS sequence"/>
</dbReference>
<sequence length="269" mass="30909">MSTMSVFASRIARLPRISCTRGLSRIRIPRNEVSFNIKYLTDAHERELTFLQSSYENQLSELRQELESLKDTNREWEQRQWKWEQERAEREREISSRSRIKEQLMRDKIQLLHKVAWLRQDVSAAPSLRIIDSIYRQRLKDLPPGPGPQSVLSAIISGALDTPSHTYACSRQKAISLVDPTLEKNDVDLAGHNLYQACLDHVPVQEYSPPIDLREGQLSLPSVAAFFALAHWSRAEISVYYISKSGEMVASLEGSSYYDDDSLRDIELS</sequence>
<dbReference type="AlphaFoldDB" id="A0AA39J0Y2"/>
<dbReference type="EMBL" id="JAUEPS010000226">
    <property type="protein sequence ID" value="KAK0433485.1"/>
    <property type="molecule type" value="Genomic_DNA"/>
</dbReference>
<organism evidence="2 3">
    <name type="scientific">Armillaria tabescens</name>
    <name type="common">Ringless honey mushroom</name>
    <name type="synonym">Agaricus tabescens</name>
    <dbReference type="NCBI Taxonomy" id="1929756"/>
    <lineage>
        <taxon>Eukaryota</taxon>
        <taxon>Fungi</taxon>
        <taxon>Dikarya</taxon>
        <taxon>Basidiomycota</taxon>
        <taxon>Agaricomycotina</taxon>
        <taxon>Agaricomycetes</taxon>
        <taxon>Agaricomycetidae</taxon>
        <taxon>Agaricales</taxon>
        <taxon>Marasmiineae</taxon>
        <taxon>Physalacriaceae</taxon>
        <taxon>Desarmillaria</taxon>
    </lineage>
</organism>
<evidence type="ECO:0000313" key="3">
    <source>
        <dbReference type="Proteomes" id="UP001175211"/>
    </source>
</evidence>
<keyword evidence="1" id="KW-0175">Coiled coil</keyword>
<dbReference type="RefSeq" id="XP_060321530.1">
    <property type="nucleotide sequence ID" value="XM_060482484.1"/>
</dbReference>
<name>A0AA39J0Y2_ARMTA</name>